<feature type="compositionally biased region" description="Low complexity" evidence="1">
    <location>
        <begin position="3752"/>
        <end position="3761"/>
    </location>
</feature>
<dbReference type="PROSITE" id="PS50235">
    <property type="entry name" value="USP_3"/>
    <property type="match status" value="1"/>
</dbReference>
<feature type="compositionally biased region" description="Low complexity" evidence="1">
    <location>
        <begin position="1363"/>
        <end position="1375"/>
    </location>
</feature>
<feature type="compositionally biased region" description="Acidic residues" evidence="1">
    <location>
        <begin position="660"/>
        <end position="693"/>
    </location>
</feature>
<comment type="caution">
    <text evidence="3">The sequence shown here is derived from an EMBL/GenBank/DDBJ whole genome shotgun (WGS) entry which is preliminary data.</text>
</comment>
<feature type="compositionally biased region" description="Basic and acidic residues" evidence="1">
    <location>
        <begin position="3546"/>
        <end position="3565"/>
    </location>
</feature>
<organism evidence="3 4">
    <name type="scientific">Littorina saxatilis</name>
    <dbReference type="NCBI Taxonomy" id="31220"/>
    <lineage>
        <taxon>Eukaryota</taxon>
        <taxon>Metazoa</taxon>
        <taxon>Spiralia</taxon>
        <taxon>Lophotrochozoa</taxon>
        <taxon>Mollusca</taxon>
        <taxon>Gastropoda</taxon>
        <taxon>Caenogastropoda</taxon>
        <taxon>Littorinimorpha</taxon>
        <taxon>Littorinoidea</taxon>
        <taxon>Littorinidae</taxon>
        <taxon>Littorina</taxon>
    </lineage>
</organism>
<dbReference type="InterPro" id="IPR018200">
    <property type="entry name" value="USP_CS"/>
</dbReference>
<feature type="compositionally biased region" description="Basic and acidic residues" evidence="1">
    <location>
        <begin position="718"/>
        <end position="745"/>
    </location>
</feature>
<feature type="compositionally biased region" description="Basic residues" evidence="1">
    <location>
        <begin position="546"/>
        <end position="559"/>
    </location>
</feature>
<dbReference type="GO" id="GO:0005829">
    <property type="term" value="C:cytosol"/>
    <property type="evidence" value="ECO:0007669"/>
    <property type="project" value="TreeGrafter"/>
</dbReference>
<dbReference type="Gene3D" id="3.90.70.10">
    <property type="entry name" value="Cysteine proteinases"/>
    <property type="match status" value="1"/>
</dbReference>
<keyword evidence="4" id="KW-1185">Reference proteome</keyword>
<dbReference type="SUPFAM" id="SSF54001">
    <property type="entry name" value="Cysteine proteinases"/>
    <property type="match status" value="1"/>
</dbReference>
<dbReference type="InterPro" id="IPR038765">
    <property type="entry name" value="Papain-like_cys_pep_sf"/>
</dbReference>
<dbReference type="CDD" id="cd02659">
    <property type="entry name" value="peptidase_C19C"/>
    <property type="match status" value="1"/>
</dbReference>
<feature type="compositionally biased region" description="Acidic residues" evidence="1">
    <location>
        <begin position="148"/>
        <end position="159"/>
    </location>
</feature>
<dbReference type="PANTHER" id="PTHR24006">
    <property type="entry name" value="UBIQUITIN CARBOXYL-TERMINAL HYDROLASE"/>
    <property type="match status" value="1"/>
</dbReference>
<proteinExistence type="predicted"/>
<dbReference type="EMBL" id="JBAMIC010000008">
    <property type="protein sequence ID" value="KAK7104123.1"/>
    <property type="molecule type" value="Genomic_DNA"/>
</dbReference>
<feature type="compositionally biased region" description="Basic and acidic residues" evidence="1">
    <location>
        <begin position="3499"/>
        <end position="3524"/>
    </location>
</feature>
<feature type="region of interest" description="Disordered" evidence="1">
    <location>
        <begin position="811"/>
        <end position="831"/>
    </location>
</feature>
<feature type="region of interest" description="Disordered" evidence="1">
    <location>
        <begin position="90"/>
        <end position="159"/>
    </location>
</feature>
<evidence type="ECO:0000259" key="2">
    <source>
        <dbReference type="PROSITE" id="PS50235"/>
    </source>
</evidence>
<reference evidence="3 4" key="1">
    <citation type="submission" date="2024-02" db="EMBL/GenBank/DDBJ databases">
        <title>Chromosome-scale genome assembly of the rough periwinkle Littorina saxatilis.</title>
        <authorList>
            <person name="De Jode A."/>
            <person name="Faria R."/>
            <person name="Formenti G."/>
            <person name="Sims Y."/>
            <person name="Smith T.P."/>
            <person name="Tracey A."/>
            <person name="Wood J.M.D."/>
            <person name="Zagrodzka Z.B."/>
            <person name="Johannesson K."/>
            <person name="Butlin R.K."/>
            <person name="Leder E.H."/>
        </authorList>
    </citation>
    <scope>NUCLEOTIDE SEQUENCE [LARGE SCALE GENOMIC DNA]</scope>
    <source>
        <strain evidence="3">Snail1</strain>
        <tissue evidence="3">Muscle</tissue>
    </source>
</reference>
<dbReference type="PROSITE" id="PS00973">
    <property type="entry name" value="USP_2"/>
    <property type="match status" value="1"/>
</dbReference>
<dbReference type="InterPro" id="IPR021905">
    <property type="entry name" value="DUF3517"/>
</dbReference>
<dbReference type="InterPro" id="IPR016024">
    <property type="entry name" value="ARM-type_fold"/>
</dbReference>
<feature type="compositionally biased region" description="Basic residues" evidence="1">
    <location>
        <begin position="638"/>
        <end position="653"/>
    </location>
</feature>
<feature type="compositionally biased region" description="Basic and acidic residues" evidence="1">
    <location>
        <begin position="3733"/>
        <end position="3743"/>
    </location>
</feature>
<feature type="compositionally biased region" description="Basic residues" evidence="1">
    <location>
        <begin position="586"/>
        <end position="599"/>
    </location>
</feature>
<feature type="compositionally biased region" description="Low complexity" evidence="1">
    <location>
        <begin position="3684"/>
        <end position="3714"/>
    </location>
</feature>
<dbReference type="InterPro" id="IPR001394">
    <property type="entry name" value="Peptidase_C19_UCH"/>
</dbReference>
<dbReference type="PROSITE" id="PS00972">
    <property type="entry name" value="USP_1"/>
    <property type="match status" value="1"/>
</dbReference>
<protein>
    <recommendedName>
        <fullName evidence="2">USP domain-containing protein</fullName>
    </recommendedName>
</protein>
<feature type="compositionally biased region" description="Polar residues" evidence="1">
    <location>
        <begin position="3528"/>
        <end position="3542"/>
    </location>
</feature>
<dbReference type="GO" id="GO:0005634">
    <property type="term" value="C:nucleus"/>
    <property type="evidence" value="ECO:0007669"/>
    <property type="project" value="TreeGrafter"/>
</dbReference>
<feature type="domain" description="USP" evidence="2">
    <location>
        <begin position="2009"/>
        <end position="2361"/>
    </location>
</feature>
<dbReference type="Pfam" id="PF12030">
    <property type="entry name" value="DUF3517"/>
    <property type="match status" value="1"/>
</dbReference>
<dbReference type="InterPro" id="IPR050164">
    <property type="entry name" value="Peptidase_C19"/>
</dbReference>
<feature type="region of interest" description="Disordered" evidence="1">
    <location>
        <begin position="1363"/>
        <end position="1386"/>
    </location>
</feature>
<dbReference type="GO" id="GO:0016579">
    <property type="term" value="P:protein deubiquitination"/>
    <property type="evidence" value="ECO:0007669"/>
    <property type="project" value="InterPro"/>
</dbReference>
<feature type="compositionally biased region" description="Low complexity" evidence="1">
    <location>
        <begin position="3631"/>
        <end position="3643"/>
    </location>
</feature>
<feature type="compositionally biased region" description="Basic and acidic residues" evidence="1">
    <location>
        <begin position="623"/>
        <end position="637"/>
    </location>
</feature>
<feature type="compositionally biased region" description="Basic and acidic residues" evidence="1">
    <location>
        <begin position="108"/>
        <end position="147"/>
    </location>
</feature>
<dbReference type="Pfam" id="PF00443">
    <property type="entry name" value="UCH"/>
    <property type="match status" value="1"/>
</dbReference>
<evidence type="ECO:0000256" key="1">
    <source>
        <dbReference type="SAM" id="MobiDB-lite"/>
    </source>
</evidence>
<feature type="region of interest" description="Disordered" evidence="1">
    <location>
        <begin position="3484"/>
        <end position="3762"/>
    </location>
</feature>
<gene>
    <name evidence="3" type="ORF">V1264_018890</name>
</gene>
<feature type="compositionally biased region" description="Polar residues" evidence="1">
    <location>
        <begin position="606"/>
        <end position="616"/>
    </location>
</feature>
<name>A0AAN9BDP6_9CAEN</name>
<dbReference type="InterPro" id="IPR028889">
    <property type="entry name" value="USP"/>
</dbReference>
<dbReference type="GO" id="GO:0004843">
    <property type="term" value="F:cysteine-type deubiquitinase activity"/>
    <property type="evidence" value="ECO:0007669"/>
    <property type="project" value="InterPro"/>
</dbReference>
<feature type="region of interest" description="Disordered" evidence="1">
    <location>
        <begin position="523"/>
        <end position="571"/>
    </location>
</feature>
<sequence length="3785" mass="430361">MCEQCAGATRLLENHDARIKAENGLHLSKEEIMCVVQYMHQWNQRQCMCCYSKDGKNLDRMNNIVQVVLRTAIEVIKNLPDLLVRERRKETSKAEEQAEGVASSSITDKGDKITGKNDNPSAEKEEKSEGADSKAKESAEGKDKKDETMEDSEKEVEEEDLFSAEEKVRLLDFTCKVFMVNFPMYCAQKILTPTTLEELNPHETAALSNYCELNDPEAPIALLRNVCFMCDSQGFQALQTCFQKATPDNLPFNFAQWLVNLIANLRMWMNQPTVLQHIIPLRSSIIEYICSLSDSDLRLAGNRHMTDLMWAAVKLPPDASYTFDSLGLKMAYKWFTCSTLTSRLTGIAQINNQISIYNESMGNDSLEEAQSFGGELARWLLDKKIVEHIFGPNLHVELVKQSQMILNFLAIDNRLTNDHIDCIWAASQLKHCSKQVYDILIPLIKNLDDQANKHLSHLVSELEPSVHNENTLYISSALDKFKWQSRMNAHHHHHLHPAAIQQQLQPHVGPYAAHRGDAVDVKGLGKGVKHDHDLSSSESDGEQGRKRPMRPKMIKKRRVGGPAKGVEGEVEMESTGDEQCCAHHHHHMEHHPHHQHHHRLHEDSLGSDSSLGAQSDLSEDSTQEDHLVEAAKAAEKHKFAKHLSPQHRHHRMHPGSAPIDSEECTESSEEEEEDEDEEDEEDEEEAALLEEETLQMRKKKEQAAALRRDGAKMAGLKKSPEGQERKKSDRREEEEISESDKKLNESSEMEVYGQDHSEVELLDSDEELMKQAKLVRMKHVYPHDSEDSSDYPDLEEDVIMMKHRLHQQQEGGSGCMGCSSSHHHHHQGGEVLPDCSKETEEIYDCSNAIQQMQNNRRRIIHSDYVEDILSPDDGSCHSSRISTKSEKNMADFEGEEALSEEELAQIHAQAQYGGSPHHVAQHLTSMALYHHPNLPKSVIHHRGMPRERHQMSVAPPSDFTFDDVCKKGNTLIWDLVQDDMAAKLPEGLLIEAEKALHSLVCYSVDRCIKTKFIEACIQNLANHKSVYVSLRLLPKIFSSFQSFRNSEHHNITMWAETELHMMRHFFNDLVHFTETRSAATMPPNALYSFRDEIQVRLMFLTMVFSILGSPDRFRLNQEQVDTLWRCLAQNPACSDDCLSWFLNQAKSKDHHALGVETFRHIFLEKIPQLNPESMTMIGLNLFQHLSHLTRMSSTSHHPPLTEDQICGMDQMWQIALQAENKDVSMTATQVINNYYINYGGGILDREDMFIRRCMHNLINTLTKIKENPTVYLQREQRVLILLKNHLELFNRRYAFHLRTWQLDGVGVMPHQAQASGKVSSPLRIMLQTSGITEKTQLDMLSSDLVSELRAEVTRWWEMLQKQQQQQQEQQQQQQQSMSELPHSHHGHQLLSPILGAMLGDGPIRIITLGQELTVDFDEKSLGEVGIKDMQLVFVSVGASRQPKRHDGSLPSSCLPLPDRAKIPQNLLTQEPHFGNLFTLLENLSNVGSELDHLDSQERASIEADARRLSRSVWELLMMLPTSPLHLEGFTQQDGETSRGDASSSKMMWDRLLPPHSPHRLYYSLQIVEQLAYGKQQRKKALMRTGGGDALAFASEGSSETGADSDTSDWSSKFVTKGGMSHLLSIFMTGTLQPQEAESWSQWNQECLAYLLRIITQFSVERQDVESMLEDEAQESPRKKIRRLRGLEEKVLIPRIMQSTLKVLNEEAVLKILMQILYEAALPVDTNQLYLCSWGRAEVVRCALSLLVSVAYSCSEITGLQSATPDLTAWLKRLTLEAPEPYVRKEACMGLYRLCLGHTADNKLGRGFLVPILSSLLTFLKDAILFKPQQGSEIEGKEPFGPGCRDYFWLVCHLLEGLGKEEATSQQDTGIDLDSLMRHCSSLIASRPYHETRHGYEEDDGLCGLLRLQCAILKHNTRFKESAEGKALVKDAFDYLFALPSTSKRYLPLCKSSASRSASFDLLIEVAKGSPENYSRLQRLLMSQHRKESHLPYPFEYWPQDDGRSKAAYVGIQNLGATCYMAAALQFLFMIPDLRESILQAKVTECVRHEGVLMELQKMFAYLQESERKSYNPKSFCKMYMMDNQPLNTGEQKDMTEFFTDLITKIEEMSPTLKVKIKDLFGGVITNNVVSLDCPHVSRTFEEFYTVRCQVCDMKDLDASLNEVTVKDTLEGDNKYLCSKGCKKPVRAEKRACFRKLSKVLCFNTMRYAFNINSMMKEKVNTYFSFPRRLDMSPYMEHKLLGADKLKECEESDQFGLGERRDDEYACYEYELMGVTVHTGTADGGHYYSFIRCDMEKQDSDAPESWLLCNDAEVKPFDASQLAIECFGGEMTSKTYDSVSDKFLDLSFEKTNSAYMLFYKRVEKEPKSRKYNFELCPELAEWIWQDNMQFLKDKNLFEHSYFNFMWQVCGYLPSTMPKCRDELNPASNVTLLQATQLTASFVLETLIHSKEKPTMLQWIETLTKQFIACPEACEWFINHMAEDDWWPIQILIKCPNHVVRQLFYRLLIHVTSLLRGEHAKLYMQPNVTGEDGEYDVSELGNRSCVTRFIKKLLSIIEHVRPHSKYLTEYFLFLLEFAKLGEEECSFLTNINCISTMVQFYMGQKQQENYVEILSDDEEEDEVLTLTDDNKPTALEKMIALISLLVEKSRGSDKQLHLPHKDYMAIVGGGKGFPFLLNQIRDMLNIRQTTNLIYSLTRWNDSLAVTIVNTLFTAIKKLSPEIVSKSGTPNPVFQHAQPFFKLLTLLVEFNTGTTTPPPGLPNFIQIVLHKMWDLAKVAPVAVMEWLTTQVTRNKLAHMWVLEQMGMWVEHYLIAHNNPRVRNAAAYLLMSLVPCNQFRSLFRSGRSLHQTKDIQISPEALAVVHKIYNHLLGLLKVAKNYVDPQVHGTMKLVCYFTILQFCVLTKREKLMFSHYFDDLWQLFQPKLLEPQIAMHHNKQALLIFWYVVCVDCPENVELITSNAHVCKNIAFNYILADHEDQEIMMFNRCMLPSYYGLLRLACQHSRQFTRQLADHQNIQWAFKNITPYPSQYTVAVEELYKMMRLMSARYPDSTEEELRAVTRFRRNTISMYIRDMEARTHWQTLVSALKILVEGHDERLMLLYHHGLTTLSESFATLHVMYHEATACHVTGDIIDLLTLLQQCLKTARECMDKKVQCANEMKSILMNWKERGDVVKKLLTLLNSYTPPEVRTVCFEVLKQMILTLQPEMITQLVPFLCQWHSTFQENNVRKFGQHKEALVHNGPFFPRRGQKPMTSKTSIRPPRPQFQMMLHPGLLEASKGVDDTYDQQVYSFFIPYHMMLDTLQRLAININSFSQSLINLGAMVAYEGVPIHSPLFAKLWNEVYFSDNPDLDHSLVQMLCKSQYFLNYCDAVLMDERMSLNNFHIFNFFTNFFPKVHEQVLQGQTSTFIDSLVAAMVSERAALENMHSEKDINSIFHRICGDVRALLLIFSVHRQPTVNPMLLQSLRQILVFCRLDQQRRASAAAKAARSSTEEVIVDDSEVRTDADRDGSSSETHSAKMSKDSGAKPSGSSESHPDSVSSAADSAKYQHREEEPSTSHAGEGGKESEEDVMCVDVTEASESIEVCTTPSVEESAQPQPGGSGSSPGAVKRHISAGEDGEKDQPASKKPRGSTSDDSADKTTSSPKEQAQKPDDSGTAEASKGGGQITPEKQKEEPSCSQRRSPSLSQAGTSAGQSSGRSSPDSSGQSTSQGPSSSKEDNVKAGEASTSSGQQRLERGSSRESEDGGNGSGGSPLNTSGSSPKHIVDKVAVNIEQLLRLLEKSSSS</sequence>
<dbReference type="Proteomes" id="UP001374579">
    <property type="component" value="Unassembled WGS sequence"/>
</dbReference>
<evidence type="ECO:0000313" key="3">
    <source>
        <dbReference type="EMBL" id="KAK7104123.1"/>
    </source>
</evidence>
<dbReference type="SUPFAM" id="SSF48371">
    <property type="entry name" value="ARM repeat"/>
    <property type="match status" value="2"/>
</dbReference>
<evidence type="ECO:0000313" key="4">
    <source>
        <dbReference type="Proteomes" id="UP001374579"/>
    </source>
</evidence>
<dbReference type="PANTHER" id="PTHR24006:SF827">
    <property type="entry name" value="UBIQUITIN CARBOXYL-TERMINAL HYDROLASE 34"/>
    <property type="match status" value="1"/>
</dbReference>
<dbReference type="FunFam" id="3.90.70.10:FF:000022">
    <property type="entry name" value="Ubiquitin carboxyl-terminal hydrolase 24"/>
    <property type="match status" value="1"/>
</dbReference>
<feature type="region of interest" description="Disordered" evidence="1">
    <location>
        <begin position="586"/>
        <end position="751"/>
    </location>
</feature>
<accession>A0AAN9BDP6</accession>